<dbReference type="AlphaFoldDB" id="A0A2Z7A8U6"/>
<dbReference type="GO" id="GO:0016787">
    <property type="term" value="F:hydrolase activity"/>
    <property type="evidence" value="ECO:0007669"/>
    <property type="project" value="UniProtKB-KW"/>
</dbReference>
<dbReference type="SUPFAM" id="SSF52540">
    <property type="entry name" value="P-loop containing nucleoside triphosphate hydrolases"/>
    <property type="match status" value="1"/>
</dbReference>
<evidence type="ECO:0000313" key="1">
    <source>
        <dbReference type="EMBL" id="KZV15390.1"/>
    </source>
</evidence>
<gene>
    <name evidence="1" type="ORF">F511_24284</name>
</gene>
<protein>
    <submittedName>
        <fullName evidence="1">P-loop containing nucleoside triphosphate hydrolase protein</fullName>
    </submittedName>
</protein>
<organism evidence="1 2">
    <name type="scientific">Dorcoceras hygrometricum</name>
    <dbReference type="NCBI Taxonomy" id="472368"/>
    <lineage>
        <taxon>Eukaryota</taxon>
        <taxon>Viridiplantae</taxon>
        <taxon>Streptophyta</taxon>
        <taxon>Embryophyta</taxon>
        <taxon>Tracheophyta</taxon>
        <taxon>Spermatophyta</taxon>
        <taxon>Magnoliopsida</taxon>
        <taxon>eudicotyledons</taxon>
        <taxon>Gunneridae</taxon>
        <taxon>Pentapetalae</taxon>
        <taxon>asterids</taxon>
        <taxon>lamiids</taxon>
        <taxon>Lamiales</taxon>
        <taxon>Gesneriaceae</taxon>
        <taxon>Didymocarpoideae</taxon>
        <taxon>Trichosporeae</taxon>
        <taxon>Loxocarpinae</taxon>
        <taxon>Dorcoceras</taxon>
    </lineage>
</organism>
<sequence length="279" mass="31764">MSAARPHPPAPNASLAGHLLDQYAGRIARSRRPYIVGLSGLQGSGKSTLAREMKAQAEARGWPTEVLSLDDFYYSRGDRELMAQQIHPLLRTRGVPGTHEIELLLSVLAALPQASEKLPVSWPRFDKGRDTRMPPSRWPRVTRPPRLVIVEGWALGIRPQPQAALEEPVNRLEREEDADGNWRHWVNKQLRGYQPLWRKFDALIVLQAPNWDVVRRWRGETEQELLARHAPLAMDAATLERFLQHYERLSRHALATLPALADSCVEYDDDRHMTGLTHS</sequence>
<dbReference type="OrthoDB" id="347435at2759"/>
<dbReference type="EMBL" id="KV020101">
    <property type="protein sequence ID" value="KZV15390.1"/>
    <property type="molecule type" value="Genomic_DNA"/>
</dbReference>
<dbReference type="Gene3D" id="3.40.50.300">
    <property type="entry name" value="P-loop containing nucleotide triphosphate hydrolases"/>
    <property type="match status" value="1"/>
</dbReference>
<dbReference type="PANTHER" id="PTHR10285">
    <property type="entry name" value="URIDINE KINASE"/>
    <property type="match status" value="1"/>
</dbReference>
<name>A0A2Z7A8U6_9LAMI</name>
<dbReference type="Proteomes" id="UP000250235">
    <property type="component" value="Unassembled WGS sequence"/>
</dbReference>
<accession>A0A2Z7A8U6</accession>
<keyword evidence="1" id="KW-0378">Hydrolase</keyword>
<dbReference type="InterPro" id="IPR027417">
    <property type="entry name" value="P-loop_NTPase"/>
</dbReference>
<keyword evidence="2" id="KW-1185">Reference proteome</keyword>
<evidence type="ECO:0000313" key="2">
    <source>
        <dbReference type="Proteomes" id="UP000250235"/>
    </source>
</evidence>
<proteinExistence type="predicted"/>
<reference evidence="1 2" key="1">
    <citation type="journal article" date="2015" name="Proc. Natl. Acad. Sci. U.S.A.">
        <title>The resurrection genome of Boea hygrometrica: A blueprint for survival of dehydration.</title>
        <authorList>
            <person name="Xiao L."/>
            <person name="Yang G."/>
            <person name="Zhang L."/>
            <person name="Yang X."/>
            <person name="Zhao S."/>
            <person name="Ji Z."/>
            <person name="Zhou Q."/>
            <person name="Hu M."/>
            <person name="Wang Y."/>
            <person name="Chen M."/>
            <person name="Xu Y."/>
            <person name="Jin H."/>
            <person name="Xiao X."/>
            <person name="Hu G."/>
            <person name="Bao F."/>
            <person name="Hu Y."/>
            <person name="Wan P."/>
            <person name="Li L."/>
            <person name="Deng X."/>
            <person name="Kuang T."/>
            <person name="Xiang C."/>
            <person name="Zhu J.K."/>
            <person name="Oliver M.J."/>
            <person name="He Y."/>
        </authorList>
    </citation>
    <scope>NUCLEOTIDE SEQUENCE [LARGE SCALE GENOMIC DNA]</scope>
    <source>
        <strain evidence="2">cv. XS01</strain>
    </source>
</reference>